<evidence type="ECO:0000256" key="3">
    <source>
        <dbReference type="ARBA" id="ARBA00022763"/>
    </source>
</evidence>
<dbReference type="PANTHER" id="PTHR12159:SF9">
    <property type="entry name" value="G_T MISMATCH-SPECIFIC THYMINE DNA GLYCOSYLASE"/>
    <property type="match status" value="1"/>
</dbReference>
<keyword evidence="3" id="KW-0227">DNA damage</keyword>
<dbReference type="EC" id="3.2.2.29" evidence="15"/>
<feature type="compositionally biased region" description="Basic residues" evidence="18">
    <location>
        <begin position="711"/>
        <end position="722"/>
    </location>
</feature>
<dbReference type="FunFam" id="3.40.470.10:FF:000002">
    <property type="entry name" value="G/T mismatch-specific thymine DNA glycosylase"/>
    <property type="match status" value="1"/>
</dbReference>
<evidence type="ECO:0000256" key="10">
    <source>
        <dbReference type="ARBA" id="ARBA00023204"/>
    </source>
</evidence>
<evidence type="ECO:0000256" key="12">
    <source>
        <dbReference type="ARBA" id="ARBA00052915"/>
    </source>
</evidence>
<feature type="region of interest" description="Disordered" evidence="18">
    <location>
        <begin position="405"/>
        <end position="463"/>
    </location>
</feature>
<dbReference type="EMBL" id="JARKIK010000053">
    <property type="protein sequence ID" value="KAK8733729.1"/>
    <property type="molecule type" value="Genomic_DNA"/>
</dbReference>
<evidence type="ECO:0000256" key="13">
    <source>
        <dbReference type="ARBA" id="ARBA00061261"/>
    </source>
</evidence>
<evidence type="ECO:0000256" key="15">
    <source>
        <dbReference type="ARBA" id="ARBA00066769"/>
    </source>
</evidence>
<evidence type="ECO:0000256" key="8">
    <source>
        <dbReference type="ARBA" id="ARBA00023159"/>
    </source>
</evidence>
<keyword evidence="4" id="KW-0378">Hydrolase</keyword>
<dbReference type="GO" id="GO:0005654">
    <property type="term" value="C:nucleoplasm"/>
    <property type="evidence" value="ECO:0007669"/>
    <property type="project" value="UniProtKB-ARBA"/>
</dbReference>
<dbReference type="Gene3D" id="3.40.470.10">
    <property type="entry name" value="Uracil-DNA glycosylase-like domain"/>
    <property type="match status" value="1"/>
</dbReference>
<keyword evidence="6" id="KW-0156">Chromatin regulator</keyword>
<keyword evidence="7" id="KW-0805">Transcription regulation</keyword>
<dbReference type="InterPro" id="IPR005122">
    <property type="entry name" value="Uracil-DNA_glycosylase-like"/>
</dbReference>
<protein>
    <recommendedName>
        <fullName evidence="16">G/T mismatch-specific thymine DNA glycosylase</fullName>
        <ecNumber evidence="15">3.2.2.29</ecNumber>
    </recommendedName>
    <alternativeName>
        <fullName evidence="17">Thymine-DNA glycosylase</fullName>
    </alternativeName>
</protein>
<sequence length="730" mass="82422">MESNEANLRIPAVLMPSYLSVISTEEGKAASKRVRVNCGICKEIRYYSIHRGVTRMGGTVVACEACRHCYQKFKRQPCILRCKDDGSCYVLGDNSKNRCKACWIAYILGRCPVESDLYTHLVNHLPSKLKAKMAAKPPTSEDVPENERGALGLEIMKDKEWVDVTLVPEVKPPAPSSEDEEEDSNIYDQDFEASLDDDKHMEQFEVAQTSDAYDDYASDYPESRDSQLQNISELTREGKENLEQQPVRWWMEPEAVSSTYTVLQNDSSHTYFNMDAGNTMDGLTSLTPMQPAQPTDGFTTLTPMQIAPEHQHHQNGFHDSEIALLGVKQEKCDWQDGESQEAKVFQNFRVKQEFYPQHEQINLHLHPSPYFGHSDVGSQLNFAMFGHEHGLLNGTAGWKVEGHSLDGLNKGSPLQENADVKKKKGRKPKIKLEKNESKPKTKSPSNKKKRPAPILGPDGLPLPKQRKKVVRFDGVPEEEVAKKVLPDHLGPNMEILVIGINPGLIAAHKGHHYAGPGNHFWKCMYLSGLIPEPFTAYDDFRLLEYGIGFTNMVARTTRGSADLSRQEIKEGSKILRLKLKKYKPLVAVFNGKGIYEIYSGKKQFCFGKQPEMVEGTNTYIWVMPSSSARCAQLPRALDKVPFYSALRKFRDYLKGTIKELDDEEVVFSNVKLTNYKSPVKVEPKTEPDEEVSEPAETLKPIRRKLESERTKGHKSSPKKKITSVKTEKLS</sequence>
<feature type="domain" description="Uracil-DNA glycosylase-like" evidence="19">
    <location>
        <begin position="487"/>
        <end position="632"/>
    </location>
</feature>
<accession>A0AAW0X267</accession>
<dbReference type="Proteomes" id="UP001445076">
    <property type="component" value="Unassembled WGS sequence"/>
</dbReference>
<dbReference type="PANTHER" id="PTHR12159">
    <property type="entry name" value="G/T AND G/U MISMATCH-SPECIFIC DNA GLYCOSYLASE"/>
    <property type="match status" value="1"/>
</dbReference>
<feature type="compositionally biased region" description="Basic and acidic residues" evidence="18">
    <location>
        <begin position="430"/>
        <end position="439"/>
    </location>
</feature>
<dbReference type="GO" id="GO:0141016">
    <property type="term" value="F:G/T mismatch-specific thymine-DNA glycosylase activity"/>
    <property type="evidence" value="ECO:0007669"/>
    <property type="project" value="UniProtKB-EC"/>
</dbReference>
<dbReference type="GO" id="GO:0004844">
    <property type="term" value="F:uracil DNA N-glycosylase activity"/>
    <property type="evidence" value="ECO:0007669"/>
    <property type="project" value="TreeGrafter"/>
</dbReference>
<feature type="region of interest" description="Disordered" evidence="18">
    <location>
        <begin position="679"/>
        <end position="730"/>
    </location>
</feature>
<dbReference type="AlphaFoldDB" id="A0AAW0X267"/>
<dbReference type="CDD" id="cd10028">
    <property type="entry name" value="UDG-F2_TDG_MUG"/>
    <property type="match status" value="1"/>
</dbReference>
<comment type="subcellular location">
    <subcellularLocation>
        <location evidence="1">Nucleus</location>
    </subcellularLocation>
</comment>
<evidence type="ECO:0000256" key="7">
    <source>
        <dbReference type="ARBA" id="ARBA00023015"/>
    </source>
</evidence>
<organism evidence="20 21">
    <name type="scientific">Cherax quadricarinatus</name>
    <name type="common">Australian red claw crayfish</name>
    <dbReference type="NCBI Taxonomy" id="27406"/>
    <lineage>
        <taxon>Eukaryota</taxon>
        <taxon>Metazoa</taxon>
        <taxon>Ecdysozoa</taxon>
        <taxon>Arthropoda</taxon>
        <taxon>Crustacea</taxon>
        <taxon>Multicrustacea</taxon>
        <taxon>Malacostraca</taxon>
        <taxon>Eumalacostraca</taxon>
        <taxon>Eucarida</taxon>
        <taxon>Decapoda</taxon>
        <taxon>Pleocyemata</taxon>
        <taxon>Astacidea</taxon>
        <taxon>Parastacoidea</taxon>
        <taxon>Parastacidae</taxon>
        <taxon>Cherax</taxon>
    </lineage>
</organism>
<evidence type="ECO:0000256" key="18">
    <source>
        <dbReference type="SAM" id="MobiDB-lite"/>
    </source>
</evidence>
<evidence type="ECO:0000256" key="1">
    <source>
        <dbReference type="ARBA" id="ARBA00004123"/>
    </source>
</evidence>
<dbReference type="InterPro" id="IPR015637">
    <property type="entry name" value="MUG/TDG"/>
</dbReference>
<keyword evidence="10" id="KW-0234">DNA repair</keyword>
<dbReference type="GO" id="GO:0003677">
    <property type="term" value="F:DNA binding"/>
    <property type="evidence" value="ECO:0007669"/>
    <property type="project" value="UniProtKB-ARBA"/>
</dbReference>
<evidence type="ECO:0000256" key="16">
    <source>
        <dbReference type="ARBA" id="ARBA00071248"/>
    </source>
</evidence>
<evidence type="ECO:0000256" key="11">
    <source>
        <dbReference type="ARBA" id="ARBA00023242"/>
    </source>
</evidence>
<evidence type="ECO:0000256" key="4">
    <source>
        <dbReference type="ARBA" id="ARBA00022801"/>
    </source>
</evidence>
<evidence type="ECO:0000256" key="2">
    <source>
        <dbReference type="ARBA" id="ARBA00022499"/>
    </source>
</evidence>
<evidence type="ECO:0000313" key="20">
    <source>
        <dbReference type="EMBL" id="KAK8733729.1"/>
    </source>
</evidence>
<comment type="similarity">
    <text evidence="13">Belongs to the uracil-DNA glycosylase (UDG) superfamily. TDG/mug family.</text>
</comment>
<evidence type="ECO:0000313" key="21">
    <source>
        <dbReference type="Proteomes" id="UP001445076"/>
    </source>
</evidence>
<dbReference type="GO" id="GO:0006285">
    <property type="term" value="P:base-excision repair, AP site formation"/>
    <property type="evidence" value="ECO:0007669"/>
    <property type="project" value="InterPro"/>
</dbReference>
<evidence type="ECO:0000256" key="6">
    <source>
        <dbReference type="ARBA" id="ARBA00022853"/>
    </source>
</evidence>
<keyword evidence="21" id="KW-1185">Reference proteome</keyword>
<keyword evidence="5" id="KW-0832">Ubl conjugation</keyword>
<evidence type="ECO:0000256" key="14">
    <source>
        <dbReference type="ARBA" id="ARBA00064519"/>
    </source>
</evidence>
<comment type="catalytic activity">
    <reaction evidence="12">
        <text>Hydrolyzes mismatched double-stranded DNA and polynucleotides, releasing free thymine.</text>
        <dbReference type="EC" id="3.2.2.29"/>
    </reaction>
</comment>
<keyword evidence="11" id="KW-0539">Nucleus</keyword>
<dbReference type="InterPro" id="IPR036895">
    <property type="entry name" value="Uracil-DNA_glycosylase-like_sf"/>
</dbReference>
<name>A0AAW0X267_CHEQU</name>
<keyword evidence="8" id="KW-0010">Activator</keyword>
<evidence type="ECO:0000256" key="5">
    <source>
        <dbReference type="ARBA" id="ARBA00022843"/>
    </source>
</evidence>
<evidence type="ECO:0000256" key="17">
    <source>
        <dbReference type="ARBA" id="ARBA00083221"/>
    </source>
</evidence>
<proteinExistence type="inferred from homology"/>
<reference evidence="20 21" key="1">
    <citation type="journal article" date="2024" name="BMC Genomics">
        <title>Genome assembly of redclaw crayfish (Cherax quadricarinatus) provides insights into its immune adaptation and hypoxia tolerance.</title>
        <authorList>
            <person name="Liu Z."/>
            <person name="Zheng J."/>
            <person name="Li H."/>
            <person name="Fang K."/>
            <person name="Wang S."/>
            <person name="He J."/>
            <person name="Zhou D."/>
            <person name="Weng S."/>
            <person name="Chi M."/>
            <person name="Gu Z."/>
            <person name="He J."/>
            <person name="Li F."/>
            <person name="Wang M."/>
        </authorList>
    </citation>
    <scope>NUCLEOTIDE SEQUENCE [LARGE SCALE GENOMIC DNA]</scope>
    <source>
        <strain evidence="20">ZL_2023a</strain>
    </source>
</reference>
<evidence type="ECO:0000259" key="19">
    <source>
        <dbReference type="Pfam" id="PF03167"/>
    </source>
</evidence>
<keyword evidence="9" id="KW-0804">Transcription</keyword>
<dbReference type="SUPFAM" id="SSF52141">
    <property type="entry name" value="Uracil-DNA glycosylase-like"/>
    <property type="match status" value="1"/>
</dbReference>
<gene>
    <name evidence="20" type="ORF">OTU49_006456</name>
</gene>
<dbReference type="Pfam" id="PF03167">
    <property type="entry name" value="UDG"/>
    <property type="match status" value="1"/>
</dbReference>
<comment type="caution">
    <text evidence="20">The sequence shown here is derived from an EMBL/GenBank/DDBJ whole genome shotgun (WGS) entry which is preliminary data.</text>
</comment>
<dbReference type="GO" id="GO:0032183">
    <property type="term" value="F:SUMO binding"/>
    <property type="evidence" value="ECO:0007669"/>
    <property type="project" value="UniProtKB-ARBA"/>
</dbReference>
<keyword evidence="2" id="KW-1017">Isopeptide bond</keyword>
<comment type="subunit">
    <text evidence="14">Homodimer. Interacts with AICDA and GADD45A.</text>
</comment>
<evidence type="ECO:0000256" key="9">
    <source>
        <dbReference type="ARBA" id="ARBA00023163"/>
    </source>
</evidence>
<dbReference type="GO" id="GO:0040029">
    <property type="term" value="P:epigenetic regulation of gene expression"/>
    <property type="evidence" value="ECO:0007669"/>
    <property type="project" value="UniProtKB-ARBA"/>
</dbReference>